<feature type="transmembrane region" description="Helical" evidence="2">
    <location>
        <begin position="54"/>
        <end position="75"/>
    </location>
</feature>
<accession>A0A1S3I8R5</accession>
<dbReference type="PANTHER" id="PTHR47113:SF1">
    <property type="entry name" value="LD09343P"/>
    <property type="match status" value="1"/>
</dbReference>
<keyword evidence="2" id="KW-0472">Membrane</keyword>
<dbReference type="Proteomes" id="UP000085678">
    <property type="component" value="Unplaced"/>
</dbReference>
<name>A0A1S3I8R5_LINAN</name>
<dbReference type="SUPFAM" id="SSF56059">
    <property type="entry name" value="Glutathione synthetase ATP-binding domain-like"/>
    <property type="match status" value="1"/>
</dbReference>
<sequence length="545" mass="63970">MDVNVYSRRKDRDSEEEDDLDTRTSERMKSRSFLPRYSADVLHRLQSKGKGGNTMLYMVAGIFAFGIFLTVVNIYELRKVQVDSGPGEKSDSGRRKQHVVCVWGKNQKTGYLKHVYNVFERIGYSIGTDRNVWDVLWSHDYPFKEFESQIRNLQPHQKVNHFPGTGYITNKVNLATSDIWFIPKAFKMPQDKPLLLKYSGEHPQKMWVQKSNNHRGIKIKKISDLDLSSGGTFVQEFVDKPFLIDRRKFDIGIYTTLTSIDPLRVYILDSEVLIRFCPQDYYPFDPENVDKYVVGDDYTPTWQMPSLKNIYEQNAHTHKETISTYLRQHGRNDTKLWDDIRQAIMEVYISKEPNLIGAAKSYKSTRNFFEMVRFDFVVDEDLHIYLMEVNMSPNLSSGHFSQNKLLYEQVVFNLLSLVGVARGVTNSIYQSYTDEINMQVSYKDVQVFTETCMSPKCQRSCEDMECQLCEKCLTFDMRLTLQLAYMEHVDRRNCRRVFPPPMTQTEAKSWQESKDTLYMKSLNTKNKLMHRWFRGKCIMDPSWCQ</sequence>
<dbReference type="PROSITE" id="PS51221">
    <property type="entry name" value="TTL"/>
    <property type="match status" value="1"/>
</dbReference>
<dbReference type="PANTHER" id="PTHR47113">
    <property type="entry name" value="LD09343P"/>
    <property type="match status" value="1"/>
</dbReference>
<keyword evidence="2" id="KW-1133">Transmembrane helix</keyword>
<dbReference type="Pfam" id="PF03133">
    <property type="entry name" value="TTL"/>
    <property type="match status" value="1"/>
</dbReference>
<keyword evidence="3" id="KW-1185">Reference proteome</keyword>
<evidence type="ECO:0000256" key="1">
    <source>
        <dbReference type="SAM" id="MobiDB-lite"/>
    </source>
</evidence>
<dbReference type="InterPro" id="IPR004344">
    <property type="entry name" value="TTL/TTLL_fam"/>
</dbReference>
<feature type="region of interest" description="Disordered" evidence="1">
    <location>
        <begin position="1"/>
        <end position="27"/>
    </location>
</feature>
<dbReference type="STRING" id="7574.A0A1S3I8R5"/>
<dbReference type="RefSeq" id="XP_013394578.1">
    <property type="nucleotide sequence ID" value="XM_013539124.1"/>
</dbReference>
<dbReference type="GeneID" id="106162025"/>
<reference evidence="4" key="1">
    <citation type="journal article" date="2015" name="Nat. Commun.">
        <title>The Lingula genome provides insights into brachiopod evolution and the origin of phosphate biomineralization.</title>
        <authorList>
            <person name="Luo Y.J."/>
            <person name="Takeuchi T."/>
            <person name="Koyanagi R."/>
            <person name="Yamada L."/>
            <person name="Kanda M."/>
            <person name="Khalturina M."/>
            <person name="Fujie M."/>
            <person name="Yamasaki S.I."/>
            <person name="Endo K."/>
            <person name="Satoh N."/>
        </authorList>
    </citation>
    <scope>NUCLEOTIDE SEQUENCE</scope>
</reference>
<dbReference type="Gene3D" id="3.30.470.20">
    <property type="entry name" value="ATP-grasp fold, B domain"/>
    <property type="match status" value="1"/>
</dbReference>
<dbReference type="KEGG" id="lak:106162025"/>
<evidence type="ECO:0000313" key="4">
    <source>
        <dbReference type="RefSeq" id="XP_013394578.1"/>
    </source>
</evidence>
<keyword evidence="2" id="KW-0812">Transmembrane</keyword>
<gene>
    <name evidence="4" type="primary">LOC106162025</name>
</gene>
<evidence type="ECO:0000313" key="3">
    <source>
        <dbReference type="Proteomes" id="UP000085678"/>
    </source>
</evidence>
<dbReference type="InterPro" id="IPR053317">
    <property type="entry name" value="Tubulin_polyglutamylase"/>
</dbReference>
<dbReference type="AlphaFoldDB" id="A0A1S3I8R5"/>
<dbReference type="OrthoDB" id="202825at2759"/>
<proteinExistence type="predicted"/>
<organism evidence="3 4">
    <name type="scientific">Lingula anatina</name>
    <name type="common">Brachiopod</name>
    <name type="synonym">Lingula unguis</name>
    <dbReference type="NCBI Taxonomy" id="7574"/>
    <lineage>
        <taxon>Eukaryota</taxon>
        <taxon>Metazoa</taxon>
        <taxon>Spiralia</taxon>
        <taxon>Lophotrochozoa</taxon>
        <taxon>Brachiopoda</taxon>
        <taxon>Linguliformea</taxon>
        <taxon>Lingulata</taxon>
        <taxon>Lingulida</taxon>
        <taxon>Linguloidea</taxon>
        <taxon>Lingulidae</taxon>
        <taxon>Lingula</taxon>
    </lineage>
</organism>
<reference evidence="4" key="2">
    <citation type="submission" date="2025-08" db="UniProtKB">
        <authorList>
            <consortium name="RefSeq"/>
        </authorList>
    </citation>
    <scope>IDENTIFICATION</scope>
</reference>
<protein>
    <submittedName>
        <fullName evidence="4">Tubulin polyglutamylase TTLL4</fullName>
    </submittedName>
</protein>
<dbReference type="InParanoid" id="A0A1S3I8R5"/>
<evidence type="ECO:0000256" key="2">
    <source>
        <dbReference type="SAM" id="Phobius"/>
    </source>
</evidence>